<organism evidence="2 3">
    <name type="scientific">Curvularia kusanoi</name>
    <name type="common">Cochliobolus kusanoi</name>
    <dbReference type="NCBI Taxonomy" id="90978"/>
    <lineage>
        <taxon>Eukaryota</taxon>
        <taxon>Fungi</taxon>
        <taxon>Dikarya</taxon>
        <taxon>Ascomycota</taxon>
        <taxon>Pezizomycotina</taxon>
        <taxon>Dothideomycetes</taxon>
        <taxon>Pleosporomycetidae</taxon>
        <taxon>Pleosporales</taxon>
        <taxon>Pleosporineae</taxon>
        <taxon>Pleosporaceae</taxon>
        <taxon>Curvularia</taxon>
    </lineage>
</organism>
<feature type="region of interest" description="Disordered" evidence="1">
    <location>
        <begin position="143"/>
        <end position="177"/>
    </location>
</feature>
<comment type="caution">
    <text evidence="2">The sequence shown here is derived from an EMBL/GenBank/DDBJ whole genome shotgun (WGS) entry which is preliminary data.</text>
</comment>
<reference evidence="2" key="1">
    <citation type="submission" date="2019-04" db="EMBL/GenBank/DDBJ databases">
        <title>Sequencing of skin fungus with MAO and IRED activity.</title>
        <authorList>
            <person name="Marsaioli A.J."/>
            <person name="Bonatto J.M.C."/>
            <person name="Reis Junior O."/>
        </authorList>
    </citation>
    <scope>NUCLEOTIDE SEQUENCE</scope>
    <source>
        <strain evidence="2">30M1</strain>
    </source>
</reference>
<dbReference type="AlphaFoldDB" id="A0A9P4WCC5"/>
<evidence type="ECO:0000256" key="1">
    <source>
        <dbReference type="SAM" id="MobiDB-lite"/>
    </source>
</evidence>
<name>A0A9P4WCC5_CURKU</name>
<gene>
    <name evidence="2" type="ORF">E8E13_010656</name>
</gene>
<feature type="compositionally biased region" description="Low complexity" evidence="1">
    <location>
        <begin position="150"/>
        <end position="175"/>
    </location>
</feature>
<dbReference type="Proteomes" id="UP000801428">
    <property type="component" value="Unassembled WGS sequence"/>
</dbReference>
<evidence type="ECO:0000313" key="3">
    <source>
        <dbReference type="Proteomes" id="UP000801428"/>
    </source>
</evidence>
<dbReference type="EMBL" id="SWKU01000007">
    <property type="protein sequence ID" value="KAF3005176.1"/>
    <property type="molecule type" value="Genomic_DNA"/>
</dbReference>
<proteinExistence type="predicted"/>
<accession>A0A9P4WCC5</accession>
<protein>
    <submittedName>
        <fullName evidence="2">Uncharacterized protein</fullName>
    </submittedName>
</protein>
<keyword evidence="3" id="KW-1185">Reference proteome</keyword>
<sequence>MALVNRSLLDCDPFGVIPINNATPPFICALFGNDAQATAGVSKDIEACCSPYYPPQYTTGNGCDHHWCGVPAYEAKGTDTSTWEVVPYPTEGTIRSTVTSTTTQTYDAIVAYPKVSSCLSSVALWNEYAFACRVGGNLGEVSMTGPDPLSTRPAATATPRSTTTGSTSIPTAGASRSAAPKNKSFIWVLFGTLLLSV</sequence>
<evidence type="ECO:0000313" key="2">
    <source>
        <dbReference type="EMBL" id="KAF3005176.1"/>
    </source>
</evidence>